<reference evidence="3 4" key="1">
    <citation type="journal article" date="2020" name="Microorganisms">
        <title>Osmotic Adaptation and Compatible Solute Biosynthesis of Phototrophic Bacteria as Revealed from Genome Analyses.</title>
        <authorList>
            <person name="Imhoff J.F."/>
            <person name="Rahn T."/>
            <person name="Kunzel S."/>
            <person name="Keller A."/>
            <person name="Neulinger S.C."/>
        </authorList>
    </citation>
    <scope>NUCLEOTIDE SEQUENCE [LARGE SCALE GENOMIC DNA]</scope>
    <source>
        <strain evidence="3 4">DSM 9895</strain>
    </source>
</reference>
<dbReference type="Proteomes" id="UP001296873">
    <property type="component" value="Unassembled WGS sequence"/>
</dbReference>
<dbReference type="RefSeq" id="WP_200343491.1">
    <property type="nucleotide sequence ID" value="NZ_NRRL01000138.1"/>
</dbReference>
<dbReference type="CDD" id="cd16329">
    <property type="entry name" value="LolA_like"/>
    <property type="match status" value="1"/>
</dbReference>
<sequence>MRAVPTLLLAALLLAPAAANAQSGGAPSPLEIAERAEQAAYYQAKDGRARVQMDIVDAQGRIRERTMTILRHDMMKNGEQTGHQRFYVYFHEPADIRDTVFMVHKHPRTNDDRWLYLPALDLVRRIAAEDERSSFVGSDYFYEDVSGRGANEDTHTLKETTDTYYVLRSEPKQPGLVEFDHYISYIHKETFIPVQVNYFKADGTKYRQYTVDKVETIEGHPTVVKSTMRDLRGGGHSTLTYTQVDYNVGLSADIFTERYLRNPPRGLLTSGE</sequence>
<dbReference type="EMBL" id="NRRL01000138">
    <property type="protein sequence ID" value="MBK1671031.1"/>
    <property type="molecule type" value="Genomic_DNA"/>
</dbReference>
<name>A0ABS1DLZ4_9PROT</name>
<proteinExistence type="predicted"/>
<feature type="chain" id="PRO_5047525492" evidence="1">
    <location>
        <begin position="22"/>
        <end position="272"/>
    </location>
</feature>
<dbReference type="InterPro" id="IPR033399">
    <property type="entry name" value="TP_0789-like"/>
</dbReference>
<dbReference type="Gene3D" id="2.50.20.10">
    <property type="entry name" value="Lipoprotein localisation LolA/LolB/LppX"/>
    <property type="match status" value="1"/>
</dbReference>
<keyword evidence="1" id="KW-0732">Signal</keyword>
<gene>
    <name evidence="3" type="ORF">CKO28_23775</name>
</gene>
<feature type="domain" description="Uncharacterized protein TP-0789" evidence="2">
    <location>
        <begin position="83"/>
        <end position="261"/>
    </location>
</feature>
<organism evidence="3 4">
    <name type="scientific">Rhodovibrio sodomensis</name>
    <dbReference type="NCBI Taxonomy" id="1088"/>
    <lineage>
        <taxon>Bacteria</taxon>
        <taxon>Pseudomonadati</taxon>
        <taxon>Pseudomonadota</taxon>
        <taxon>Alphaproteobacteria</taxon>
        <taxon>Rhodospirillales</taxon>
        <taxon>Rhodovibrionaceae</taxon>
        <taxon>Rhodovibrio</taxon>
    </lineage>
</organism>
<evidence type="ECO:0000313" key="3">
    <source>
        <dbReference type="EMBL" id="MBK1671031.1"/>
    </source>
</evidence>
<evidence type="ECO:0000313" key="4">
    <source>
        <dbReference type="Proteomes" id="UP001296873"/>
    </source>
</evidence>
<protein>
    <submittedName>
        <fullName evidence="3">Outer membrane lipoprotein-sorting protein</fullName>
    </submittedName>
</protein>
<comment type="caution">
    <text evidence="3">The sequence shown here is derived from an EMBL/GenBank/DDBJ whole genome shotgun (WGS) entry which is preliminary data.</text>
</comment>
<keyword evidence="4" id="KW-1185">Reference proteome</keyword>
<keyword evidence="3" id="KW-0449">Lipoprotein</keyword>
<evidence type="ECO:0000256" key="1">
    <source>
        <dbReference type="SAM" id="SignalP"/>
    </source>
</evidence>
<evidence type="ECO:0000259" key="2">
    <source>
        <dbReference type="Pfam" id="PF17131"/>
    </source>
</evidence>
<feature type="signal peptide" evidence="1">
    <location>
        <begin position="1"/>
        <end position="21"/>
    </location>
</feature>
<dbReference type="Pfam" id="PF17131">
    <property type="entry name" value="LolA_like"/>
    <property type="match status" value="1"/>
</dbReference>
<accession>A0ABS1DLZ4</accession>